<dbReference type="EMBL" id="QKZS01000008">
    <property type="protein sequence ID" value="PZX52239.1"/>
    <property type="molecule type" value="Genomic_DNA"/>
</dbReference>
<evidence type="ECO:0000256" key="1">
    <source>
        <dbReference type="SAM" id="Phobius"/>
    </source>
</evidence>
<comment type="caution">
    <text evidence="2">The sequence shown here is derived from an EMBL/GenBank/DDBJ whole genome shotgun (WGS) entry which is preliminary data.</text>
</comment>
<protein>
    <submittedName>
        <fullName evidence="2">Uncharacterized protein</fullName>
    </submittedName>
</protein>
<dbReference type="AlphaFoldDB" id="A0A2W7RDG7"/>
<keyword evidence="1" id="KW-0472">Membrane</keyword>
<keyword evidence="1" id="KW-1133">Transmembrane helix</keyword>
<proteinExistence type="predicted"/>
<feature type="transmembrane region" description="Helical" evidence="1">
    <location>
        <begin position="44"/>
        <end position="66"/>
    </location>
</feature>
<organism evidence="2 3">
    <name type="scientific">Cereibacter changlensis</name>
    <dbReference type="NCBI Taxonomy" id="402884"/>
    <lineage>
        <taxon>Bacteria</taxon>
        <taxon>Pseudomonadati</taxon>
        <taxon>Pseudomonadota</taxon>
        <taxon>Alphaproteobacteria</taxon>
        <taxon>Rhodobacterales</taxon>
        <taxon>Paracoccaceae</taxon>
        <taxon>Cereibacter</taxon>
    </lineage>
</organism>
<accession>A0A2W7RDG7</accession>
<evidence type="ECO:0000313" key="2">
    <source>
        <dbReference type="EMBL" id="PZX52239.1"/>
    </source>
</evidence>
<reference evidence="2 3" key="1">
    <citation type="submission" date="2018-06" db="EMBL/GenBank/DDBJ databases">
        <title>Genomic Encyclopedia of Archaeal and Bacterial Type Strains, Phase II (KMG-II): from individual species to whole genera.</title>
        <authorList>
            <person name="Goeker M."/>
        </authorList>
    </citation>
    <scope>NUCLEOTIDE SEQUENCE [LARGE SCALE GENOMIC DNA]</scope>
    <source>
        <strain evidence="2 3">DSM 18774</strain>
    </source>
</reference>
<keyword evidence="1" id="KW-0812">Transmembrane</keyword>
<name>A0A2W7RDG7_9RHOB</name>
<feature type="transmembrane region" description="Helical" evidence="1">
    <location>
        <begin position="12"/>
        <end position="32"/>
    </location>
</feature>
<sequence>MRDFLISSLSSLVMLIVFLMMIDTVAGALVALNDARGPFPGLSALVILTSGFIATVVFGGAVFLQIGIYENTKRMAEALEKQAL</sequence>
<dbReference type="Proteomes" id="UP000249538">
    <property type="component" value="Unassembled WGS sequence"/>
</dbReference>
<gene>
    <name evidence="2" type="ORF">LX76_02766</name>
</gene>
<evidence type="ECO:0000313" key="3">
    <source>
        <dbReference type="Proteomes" id="UP000249538"/>
    </source>
</evidence>